<dbReference type="SUPFAM" id="SSF56784">
    <property type="entry name" value="HAD-like"/>
    <property type="match status" value="1"/>
</dbReference>
<dbReference type="PANTHER" id="PTHR18901">
    <property type="entry name" value="2-DEOXYGLUCOSE-6-PHOSPHATE PHOSPHATASE 2"/>
    <property type="match status" value="1"/>
</dbReference>
<dbReference type="InterPro" id="IPR023214">
    <property type="entry name" value="HAD_sf"/>
</dbReference>
<dbReference type="EMBL" id="CP126219">
    <property type="protein sequence ID" value="WIA20469.1"/>
    <property type="molecule type" value="Genomic_DNA"/>
</dbReference>
<dbReference type="Gene3D" id="1.10.150.240">
    <property type="entry name" value="Putative phosphatase, domain 2"/>
    <property type="match status" value="1"/>
</dbReference>
<name>A0ABY8UG64_TETOB</name>
<dbReference type="Proteomes" id="UP001244341">
    <property type="component" value="Chromosome 12b"/>
</dbReference>
<gene>
    <name evidence="1" type="ORF">OEZ85_004876</name>
</gene>
<evidence type="ECO:0000313" key="1">
    <source>
        <dbReference type="EMBL" id="WIA20469.1"/>
    </source>
</evidence>
<proteinExistence type="predicted"/>
<organism evidence="1 2">
    <name type="scientific">Tetradesmus obliquus</name>
    <name type="common">Green alga</name>
    <name type="synonym">Acutodesmus obliquus</name>
    <dbReference type="NCBI Taxonomy" id="3088"/>
    <lineage>
        <taxon>Eukaryota</taxon>
        <taxon>Viridiplantae</taxon>
        <taxon>Chlorophyta</taxon>
        <taxon>core chlorophytes</taxon>
        <taxon>Chlorophyceae</taxon>
        <taxon>CS clade</taxon>
        <taxon>Sphaeropleales</taxon>
        <taxon>Scenedesmaceae</taxon>
        <taxon>Tetradesmus</taxon>
    </lineage>
</organism>
<accession>A0ABY8UG64</accession>
<protein>
    <submittedName>
        <fullName evidence="1">Uncharacterized protein</fullName>
    </submittedName>
</protein>
<keyword evidence="2" id="KW-1185">Reference proteome</keyword>
<sequence length="224" mass="24591">MDGLLLDTETFYTVAQQQILAGLGKEFSWDLKAKMMGKKALDAAQVLIDELQLHGQLSAQQFLQQREEILDKLFPTSPLLPGVEKLIRHLHAHQVPMAVATSSHKRHFDVKTEQHSQLFDLFDHIITGDQVTQGKPDPQIFLQAAAGFKQQPASPAHCLVFEDAPTGVQAGVAAGMNVVMVPDANLHKSHIEGLGAAAVLGSLEQFVPEHWGLPAYSSKQQQKH</sequence>
<dbReference type="Gene3D" id="3.40.50.1000">
    <property type="entry name" value="HAD superfamily/HAD-like"/>
    <property type="match status" value="1"/>
</dbReference>
<dbReference type="InterPro" id="IPR023198">
    <property type="entry name" value="PGP-like_dom2"/>
</dbReference>
<dbReference type="InterPro" id="IPR006439">
    <property type="entry name" value="HAD-SF_hydro_IA"/>
</dbReference>
<dbReference type="InterPro" id="IPR036412">
    <property type="entry name" value="HAD-like_sf"/>
</dbReference>
<dbReference type="Pfam" id="PF00702">
    <property type="entry name" value="Hydrolase"/>
    <property type="match status" value="1"/>
</dbReference>
<dbReference type="PANTHER" id="PTHR18901:SF38">
    <property type="entry name" value="PSEUDOURIDINE-5'-PHOSPHATASE"/>
    <property type="match status" value="1"/>
</dbReference>
<reference evidence="1 2" key="1">
    <citation type="submission" date="2023-05" db="EMBL/GenBank/DDBJ databases">
        <title>A 100% complete, gapless, phased diploid assembly of the Scenedesmus obliquus UTEX 3031 genome.</title>
        <authorList>
            <person name="Biondi T.C."/>
            <person name="Hanschen E.R."/>
            <person name="Kwon T."/>
            <person name="Eng W."/>
            <person name="Kruse C.P.S."/>
            <person name="Koehler S.I."/>
            <person name="Kunde Y."/>
            <person name="Gleasner C.D."/>
            <person name="You Mak K.T."/>
            <person name="Polle J."/>
            <person name="Hovde B.T."/>
            <person name="Starkenburg S.R."/>
        </authorList>
    </citation>
    <scope>NUCLEOTIDE SEQUENCE [LARGE SCALE GENOMIC DNA]</scope>
    <source>
        <strain evidence="1 2">DOE0152z</strain>
    </source>
</reference>
<evidence type="ECO:0000313" key="2">
    <source>
        <dbReference type="Proteomes" id="UP001244341"/>
    </source>
</evidence>
<dbReference type="NCBIfam" id="TIGR01509">
    <property type="entry name" value="HAD-SF-IA-v3"/>
    <property type="match status" value="1"/>
</dbReference>